<proteinExistence type="predicted"/>
<gene>
    <name evidence="5" type="primary">LOC115746690</name>
</gene>
<dbReference type="Pfam" id="PF13962">
    <property type="entry name" value="PGG"/>
    <property type="match status" value="1"/>
</dbReference>
<feature type="transmembrane region" description="Helical" evidence="2">
    <location>
        <begin position="615"/>
        <end position="640"/>
    </location>
</feature>
<dbReference type="PANTHER" id="PTHR24177:SF472">
    <property type="entry name" value="PGG DOMAIN-CONTAINING PROTEIN"/>
    <property type="match status" value="1"/>
</dbReference>
<name>A0ABM3HAX4_9MYRT</name>
<organism evidence="4 5">
    <name type="scientific">Rhodamnia argentea</name>
    <dbReference type="NCBI Taxonomy" id="178133"/>
    <lineage>
        <taxon>Eukaryota</taxon>
        <taxon>Viridiplantae</taxon>
        <taxon>Streptophyta</taxon>
        <taxon>Embryophyta</taxon>
        <taxon>Tracheophyta</taxon>
        <taxon>Spermatophyta</taxon>
        <taxon>Magnoliopsida</taxon>
        <taxon>eudicotyledons</taxon>
        <taxon>Gunneridae</taxon>
        <taxon>Pentapetalae</taxon>
        <taxon>rosids</taxon>
        <taxon>malvids</taxon>
        <taxon>Myrtales</taxon>
        <taxon>Myrtaceae</taxon>
        <taxon>Myrtoideae</taxon>
        <taxon>Myrteae</taxon>
        <taxon>Australasian group</taxon>
        <taxon>Rhodamnia</taxon>
    </lineage>
</organism>
<dbReference type="SUPFAM" id="SSF48403">
    <property type="entry name" value="Ankyrin repeat"/>
    <property type="match status" value="1"/>
</dbReference>
<keyword evidence="4" id="KW-1185">Reference proteome</keyword>
<evidence type="ECO:0000256" key="1">
    <source>
        <dbReference type="SAM" id="MobiDB-lite"/>
    </source>
</evidence>
<dbReference type="PANTHER" id="PTHR24177">
    <property type="entry name" value="CASKIN"/>
    <property type="match status" value="1"/>
</dbReference>
<evidence type="ECO:0000256" key="2">
    <source>
        <dbReference type="SAM" id="Phobius"/>
    </source>
</evidence>
<feature type="transmembrane region" description="Helical" evidence="2">
    <location>
        <begin position="646"/>
        <end position="671"/>
    </location>
</feature>
<sequence>MDTPGSSFVKPVPEVHVDVSSEGTTTNIASQDSPELTEEVHADVSLGGMETVKDSPQDCLGTTEGADKEGCLEDTTVDEDFLDLFGLLKHYRRTADQSETRDRPTVKVNEEYRELFSATVRGHWKSVNEILLKDSKAMAAGVMTIEGQSVTVLDIAVVAAQDQLVEKLVKSMHLNNENGILERALCNAAQGGRIRIVEALVDKISDESTISRALSTAVSWAPTQKEVIWYLAGRTSPASTPDVSSLIMAGHLDIAWYLTWRRRQSPTNGETELDRQLGNLVSMMSYFHSRATLSFWEKSISKCIPQFLIHTPFATSKAMDRVPVIKRIVDTKLRHQWSSAFGHLALSEKMISEEAPKTLEFLLTSGIVLDAASRGISEFVELCLRYFPELMWEKNFTKELIKEVVKGRHVELFRLVNAYNITPYLTDDKQTRCELMEAVVEWSPGGITADVSGAAFLTQRELQWFKVVEDRSHPSLKSMKFKVLNEDCSDPSFKSLKLEETKKRTGKTYWEVFVAQRQDLLKEARQWMKDMSSSCSLVATLIITVAFAAAFTVPGGNDSSTGIPIFLQRGSFIVFAIADALALFSSVTATLMFLAIITSRYAIDDFLRSLPRKMILGLTFLFLSLAFMLVAFGSALTIVLSERLKWIYIPITLLAALPVILFAILQLPLYFEMVESTYWPPLYRPKKLWK</sequence>
<keyword evidence="2" id="KW-1133">Transmembrane helix</keyword>
<protein>
    <submittedName>
        <fullName evidence="5">Uncharacterized protein LOC115746690 isoform X1</fullName>
    </submittedName>
</protein>
<dbReference type="RefSeq" id="XP_048133749.1">
    <property type="nucleotide sequence ID" value="XM_048277792.1"/>
</dbReference>
<evidence type="ECO:0000259" key="3">
    <source>
        <dbReference type="Pfam" id="PF13962"/>
    </source>
</evidence>
<feature type="region of interest" description="Disordered" evidence="1">
    <location>
        <begin position="1"/>
        <end position="39"/>
    </location>
</feature>
<feature type="domain" description="PGG" evidence="3">
    <location>
        <begin position="526"/>
        <end position="638"/>
    </location>
</feature>
<dbReference type="Proteomes" id="UP000827889">
    <property type="component" value="Chromosome 4"/>
</dbReference>
<evidence type="ECO:0000313" key="5">
    <source>
        <dbReference type="RefSeq" id="XP_048133749.1"/>
    </source>
</evidence>
<feature type="transmembrane region" description="Helical" evidence="2">
    <location>
        <begin position="535"/>
        <end position="553"/>
    </location>
</feature>
<feature type="transmembrane region" description="Helical" evidence="2">
    <location>
        <begin position="573"/>
        <end position="603"/>
    </location>
</feature>
<dbReference type="InterPro" id="IPR036770">
    <property type="entry name" value="Ankyrin_rpt-contain_sf"/>
</dbReference>
<feature type="compositionally biased region" description="Polar residues" evidence="1">
    <location>
        <begin position="21"/>
        <end position="34"/>
    </location>
</feature>
<evidence type="ECO:0000313" key="4">
    <source>
        <dbReference type="Proteomes" id="UP000827889"/>
    </source>
</evidence>
<reference evidence="5" key="1">
    <citation type="submission" date="2025-08" db="UniProtKB">
        <authorList>
            <consortium name="RefSeq"/>
        </authorList>
    </citation>
    <scope>IDENTIFICATION</scope>
    <source>
        <tissue evidence="5">Leaf</tissue>
    </source>
</reference>
<accession>A0ABM3HAX4</accession>
<keyword evidence="2" id="KW-0812">Transmembrane</keyword>
<dbReference type="Gene3D" id="1.25.40.20">
    <property type="entry name" value="Ankyrin repeat-containing domain"/>
    <property type="match status" value="1"/>
</dbReference>
<keyword evidence="2" id="KW-0472">Membrane</keyword>
<dbReference type="GeneID" id="115746690"/>
<dbReference type="InterPro" id="IPR026961">
    <property type="entry name" value="PGG_dom"/>
</dbReference>